<comment type="caution">
    <text evidence="2">The sequence shown here is derived from an EMBL/GenBank/DDBJ whole genome shotgun (WGS) entry which is preliminary data.</text>
</comment>
<dbReference type="EMBL" id="QLTT01000005">
    <property type="protein sequence ID" value="RAS65003.1"/>
    <property type="molecule type" value="Genomic_DNA"/>
</dbReference>
<reference evidence="2 3" key="1">
    <citation type="submission" date="2018-06" db="EMBL/GenBank/DDBJ databases">
        <title>Genomic Encyclopedia of Type Strains, Phase IV (KMG-IV): sequencing the most valuable type-strain genomes for metagenomic binning, comparative biology and taxonomic classification.</title>
        <authorList>
            <person name="Goeker M."/>
        </authorList>
    </citation>
    <scope>NUCLEOTIDE SEQUENCE [LARGE SCALE GENOMIC DNA]</scope>
    <source>
        <strain evidence="2 3">DSM 45479</strain>
    </source>
</reference>
<feature type="compositionally biased region" description="Low complexity" evidence="1">
    <location>
        <begin position="52"/>
        <end position="68"/>
    </location>
</feature>
<name>A0ABX9E6K6_9PSEU</name>
<organism evidence="2 3">
    <name type="scientific">Lentzea atacamensis</name>
    <dbReference type="NCBI Taxonomy" id="531938"/>
    <lineage>
        <taxon>Bacteria</taxon>
        <taxon>Bacillati</taxon>
        <taxon>Actinomycetota</taxon>
        <taxon>Actinomycetes</taxon>
        <taxon>Pseudonocardiales</taxon>
        <taxon>Pseudonocardiaceae</taxon>
        <taxon>Lentzea</taxon>
    </lineage>
</organism>
<evidence type="ECO:0000313" key="3">
    <source>
        <dbReference type="Proteomes" id="UP000248714"/>
    </source>
</evidence>
<accession>A0ABX9E6K6</accession>
<gene>
    <name evidence="2" type="ORF">C8D87_105498</name>
</gene>
<feature type="region of interest" description="Disordered" evidence="1">
    <location>
        <begin position="30"/>
        <end position="68"/>
    </location>
</feature>
<dbReference type="RefSeq" id="WP_233442285.1">
    <property type="nucleotide sequence ID" value="NZ_QLTT01000005.1"/>
</dbReference>
<keyword evidence="3" id="KW-1185">Reference proteome</keyword>
<evidence type="ECO:0000256" key="1">
    <source>
        <dbReference type="SAM" id="MobiDB-lite"/>
    </source>
</evidence>
<sequence>MTTLDLPGLLTDPVTLENLSHDEAEWAPAGAPAAAFHPQSTEDVQRSRRSSTRTWTSAAPSPASTAST</sequence>
<evidence type="ECO:0000313" key="2">
    <source>
        <dbReference type="EMBL" id="RAS65003.1"/>
    </source>
</evidence>
<dbReference type="Proteomes" id="UP000248714">
    <property type="component" value="Unassembled WGS sequence"/>
</dbReference>
<protein>
    <submittedName>
        <fullName evidence="2">Uncharacterized protein</fullName>
    </submittedName>
</protein>
<proteinExistence type="predicted"/>